<keyword evidence="9" id="KW-1185">Reference proteome</keyword>
<dbReference type="InterPro" id="IPR011006">
    <property type="entry name" value="CheY-like_superfamily"/>
</dbReference>
<keyword evidence="2" id="KW-0902">Two-component regulatory system</keyword>
<evidence type="ECO:0000256" key="2">
    <source>
        <dbReference type="ARBA" id="ARBA00023012"/>
    </source>
</evidence>
<sequence>MMTEAWETDGRSPVQIRRRACLAGGDDHASPAVVLFVARPVETTAMQRELAGQPFDLHPVHDTAEALLVVGRTCPDAVVLAATDGRLSPGEFLDVLHALEPDLRIIVGVGGDDDGGLAARAVALGATVTARPFAPEALLGLIGAALGNARVVTARPLPIEVGRLRIDSVAPRIWLDDTSIRLPLREHLVLRYLAARPDAVISRHELVAAIWGEQSTGSDNSLSVHVTRLRRRLAAARSEVRIEAVRGLGYQLTATPNS</sequence>
<evidence type="ECO:0000259" key="7">
    <source>
        <dbReference type="PROSITE" id="PS51755"/>
    </source>
</evidence>
<dbReference type="PROSITE" id="PS51755">
    <property type="entry name" value="OMPR_PHOB"/>
    <property type="match status" value="1"/>
</dbReference>
<accession>A0ABV1K2D5</accession>
<dbReference type="RefSeq" id="WP_281010798.1">
    <property type="nucleotide sequence ID" value="NZ_BAABLY010000060.1"/>
</dbReference>
<dbReference type="PANTHER" id="PTHR48111:SF1">
    <property type="entry name" value="TWO-COMPONENT RESPONSE REGULATOR ORR33"/>
    <property type="match status" value="1"/>
</dbReference>
<dbReference type="Pfam" id="PF00486">
    <property type="entry name" value="Trans_reg_C"/>
    <property type="match status" value="1"/>
</dbReference>
<dbReference type="EMBL" id="JBEDNP010000034">
    <property type="protein sequence ID" value="MEQ3542355.1"/>
    <property type="molecule type" value="Genomic_DNA"/>
</dbReference>
<keyword evidence="4 6" id="KW-0238">DNA-binding</keyword>
<dbReference type="InterPro" id="IPR001867">
    <property type="entry name" value="OmpR/PhoB-type_DNA-bd"/>
</dbReference>
<evidence type="ECO:0000313" key="9">
    <source>
        <dbReference type="Proteomes" id="UP001464923"/>
    </source>
</evidence>
<protein>
    <submittedName>
        <fullName evidence="8">Winged helix-turn-helix domain-containing protein</fullName>
    </submittedName>
</protein>
<gene>
    <name evidence="8" type="ORF">WHI96_26455</name>
</gene>
<evidence type="ECO:0000256" key="3">
    <source>
        <dbReference type="ARBA" id="ARBA00023015"/>
    </source>
</evidence>
<name>A0ABV1K2D5_9PSEU</name>
<evidence type="ECO:0000256" key="5">
    <source>
        <dbReference type="ARBA" id="ARBA00023163"/>
    </source>
</evidence>
<keyword evidence="1" id="KW-0597">Phosphoprotein</keyword>
<dbReference type="CDD" id="cd00383">
    <property type="entry name" value="trans_reg_C"/>
    <property type="match status" value="1"/>
</dbReference>
<dbReference type="InterPro" id="IPR016032">
    <property type="entry name" value="Sig_transdc_resp-reg_C-effctor"/>
</dbReference>
<feature type="DNA-binding region" description="OmpR/PhoB-type" evidence="6">
    <location>
        <begin position="156"/>
        <end position="254"/>
    </location>
</feature>
<keyword evidence="5" id="KW-0804">Transcription</keyword>
<organism evidence="8 9">
    <name type="scientific">Pseudonocardia tropica</name>
    <dbReference type="NCBI Taxonomy" id="681289"/>
    <lineage>
        <taxon>Bacteria</taxon>
        <taxon>Bacillati</taxon>
        <taxon>Actinomycetota</taxon>
        <taxon>Actinomycetes</taxon>
        <taxon>Pseudonocardiales</taxon>
        <taxon>Pseudonocardiaceae</taxon>
        <taxon>Pseudonocardia</taxon>
    </lineage>
</organism>
<dbReference type="PANTHER" id="PTHR48111">
    <property type="entry name" value="REGULATOR OF RPOS"/>
    <property type="match status" value="1"/>
</dbReference>
<dbReference type="SMART" id="SM00862">
    <property type="entry name" value="Trans_reg_C"/>
    <property type="match status" value="1"/>
</dbReference>
<feature type="domain" description="OmpR/PhoB-type" evidence="7">
    <location>
        <begin position="156"/>
        <end position="254"/>
    </location>
</feature>
<comment type="caution">
    <text evidence="8">The sequence shown here is derived from an EMBL/GenBank/DDBJ whole genome shotgun (WGS) entry which is preliminary data.</text>
</comment>
<evidence type="ECO:0000313" key="8">
    <source>
        <dbReference type="EMBL" id="MEQ3542355.1"/>
    </source>
</evidence>
<evidence type="ECO:0000256" key="4">
    <source>
        <dbReference type="ARBA" id="ARBA00023125"/>
    </source>
</evidence>
<dbReference type="SUPFAM" id="SSF46894">
    <property type="entry name" value="C-terminal effector domain of the bipartite response regulators"/>
    <property type="match status" value="1"/>
</dbReference>
<dbReference type="InterPro" id="IPR039420">
    <property type="entry name" value="WalR-like"/>
</dbReference>
<dbReference type="InterPro" id="IPR036388">
    <property type="entry name" value="WH-like_DNA-bd_sf"/>
</dbReference>
<evidence type="ECO:0000256" key="6">
    <source>
        <dbReference type="PROSITE-ProRule" id="PRU01091"/>
    </source>
</evidence>
<keyword evidence="3" id="KW-0805">Transcription regulation</keyword>
<evidence type="ECO:0000256" key="1">
    <source>
        <dbReference type="ARBA" id="ARBA00022553"/>
    </source>
</evidence>
<dbReference type="Proteomes" id="UP001464923">
    <property type="component" value="Unassembled WGS sequence"/>
</dbReference>
<dbReference type="Gene3D" id="1.10.10.10">
    <property type="entry name" value="Winged helix-like DNA-binding domain superfamily/Winged helix DNA-binding domain"/>
    <property type="match status" value="1"/>
</dbReference>
<dbReference type="SUPFAM" id="SSF52172">
    <property type="entry name" value="CheY-like"/>
    <property type="match status" value="1"/>
</dbReference>
<proteinExistence type="predicted"/>
<reference evidence="8 9" key="1">
    <citation type="submission" date="2024-03" db="EMBL/GenBank/DDBJ databases">
        <title>Draft genome sequence of Pseudonocardia tropica JCM 19149.</title>
        <authorList>
            <person name="Butdee W."/>
            <person name="Duangmal K."/>
        </authorList>
    </citation>
    <scope>NUCLEOTIDE SEQUENCE [LARGE SCALE GENOMIC DNA]</scope>
    <source>
        <strain evidence="8 9">JCM 19149</strain>
    </source>
</reference>